<comment type="caution">
    <text evidence="1">The sequence shown here is derived from an EMBL/GenBank/DDBJ whole genome shotgun (WGS) entry which is preliminary data.</text>
</comment>
<dbReference type="Proteomes" id="UP001283361">
    <property type="component" value="Unassembled WGS sequence"/>
</dbReference>
<evidence type="ECO:0000313" key="1">
    <source>
        <dbReference type="EMBL" id="KAK3782690.1"/>
    </source>
</evidence>
<sequence>MRPAASSLASRSAVAGFNVKVRLPSADRLEGAEPAHKRLIGLSLACAFASTALQSFSVSVRSPSFSLPSFIVDLVEAFETSSSSSTVNKTSGLLINFKKSTVVDQDYRIESNLTQSFIDLVCVCS</sequence>
<proteinExistence type="predicted"/>
<evidence type="ECO:0000313" key="2">
    <source>
        <dbReference type="Proteomes" id="UP001283361"/>
    </source>
</evidence>
<dbReference type="EMBL" id="JAWDGP010002489">
    <property type="protein sequence ID" value="KAK3782690.1"/>
    <property type="molecule type" value="Genomic_DNA"/>
</dbReference>
<protein>
    <submittedName>
        <fullName evidence="1">Uncharacterized protein</fullName>
    </submittedName>
</protein>
<gene>
    <name evidence="1" type="ORF">RRG08_037693</name>
</gene>
<accession>A0AAE1A7I6</accession>
<organism evidence="1 2">
    <name type="scientific">Elysia crispata</name>
    <name type="common">lettuce slug</name>
    <dbReference type="NCBI Taxonomy" id="231223"/>
    <lineage>
        <taxon>Eukaryota</taxon>
        <taxon>Metazoa</taxon>
        <taxon>Spiralia</taxon>
        <taxon>Lophotrochozoa</taxon>
        <taxon>Mollusca</taxon>
        <taxon>Gastropoda</taxon>
        <taxon>Heterobranchia</taxon>
        <taxon>Euthyneura</taxon>
        <taxon>Panpulmonata</taxon>
        <taxon>Sacoglossa</taxon>
        <taxon>Placobranchoidea</taxon>
        <taxon>Plakobranchidae</taxon>
        <taxon>Elysia</taxon>
    </lineage>
</organism>
<name>A0AAE1A7I6_9GAST</name>
<reference evidence="1" key="1">
    <citation type="journal article" date="2023" name="G3 (Bethesda)">
        <title>A reference genome for the long-term kleptoplast-retaining sea slug Elysia crispata morphotype clarki.</title>
        <authorList>
            <person name="Eastman K.E."/>
            <person name="Pendleton A.L."/>
            <person name="Shaikh M.A."/>
            <person name="Suttiyut T."/>
            <person name="Ogas R."/>
            <person name="Tomko P."/>
            <person name="Gavelis G."/>
            <person name="Widhalm J.R."/>
            <person name="Wisecaver J.H."/>
        </authorList>
    </citation>
    <scope>NUCLEOTIDE SEQUENCE</scope>
    <source>
        <strain evidence="1">ECLA1</strain>
    </source>
</reference>
<keyword evidence="2" id="KW-1185">Reference proteome</keyword>
<dbReference type="AlphaFoldDB" id="A0AAE1A7I6"/>